<organism evidence="3 4">
    <name type="scientific">Fusobacterium necrophorum subsp. funduliforme B35</name>
    <dbReference type="NCBI Taxonomy" id="1226633"/>
    <lineage>
        <taxon>Bacteria</taxon>
        <taxon>Fusobacteriati</taxon>
        <taxon>Fusobacteriota</taxon>
        <taxon>Fusobacteriia</taxon>
        <taxon>Fusobacteriales</taxon>
        <taxon>Fusobacteriaceae</taxon>
        <taxon>Fusobacterium</taxon>
    </lineage>
</organism>
<protein>
    <submittedName>
        <fullName evidence="3">Histidine kinase</fullName>
    </submittedName>
</protein>
<dbReference type="Gene3D" id="3.30.565.10">
    <property type="entry name" value="Histidine kinase-like ATPase, C-terminal domain"/>
    <property type="match status" value="1"/>
</dbReference>
<reference evidence="3 4" key="1">
    <citation type="submission" date="2013-08" db="EMBL/GenBank/DDBJ databases">
        <title>An opportunistic ruminal bacterium that causes liver abscesses in cattle.</title>
        <authorList>
            <person name="Benahmed F.H."/>
            <person name="Rasmussen M."/>
            <person name="Harbottle H."/>
            <person name="Soppet D."/>
            <person name="Nagaraja T.G."/>
            <person name="Davidson M."/>
        </authorList>
    </citation>
    <scope>NUCLEOTIDE SEQUENCE [LARGE SCALE GENOMIC DNA]</scope>
    <source>
        <strain evidence="3 4">B35</strain>
    </source>
</reference>
<dbReference type="InterPro" id="IPR036890">
    <property type="entry name" value="HATPase_C_sf"/>
</dbReference>
<name>A0A017H5E0_9FUSO</name>
<dbReference type="InterPro" id="IPR010559">
    <property type="entry name" value="Sig_transdc_His_kin_internal"/>
</dbReference>
<evidence type="ECO:0000259" key="1">
    <source>
        <dbReference type="Pfam" id="PF02518"/>
    </source>
</evidence>
<sequence length="431" mass="50196">MKESYLQHYLNENYMLLAMVIGTYFVVAMKSAVDTFIKKRMILSMTLLFLLSMAEFYIEYFRKQAVEGLVPIGISIIYYVLKPMIMIFVIKILEQKNKLFYIPSIVNLIFCYAILTENSLVYVAPERRLEFVEYISVAVEWIYWIIFLFVLNIKLYQRKELNHLGLFFCITILMIASIIDSINSRGILLEIYALAFLFYYLVIHVYISQRVNEEKEIKLREQRVSLMLSQIQPHFLYNTLNTITALCRVNPKLAEETTVKFSKYLRENMYSMGENEIHPFLQELEHTNIYLDIEKLRFGDRVKVEYNITSEDFSMPTLTLQPIVENAVKHGICKKVGGGTIKISTEKKGKAHIITIADNGVGFEPEGIFHDENPHIGIQNVKERLKSMVNAEMEITSFLGIGTIVKIIIPGEQESIKQERRERREILSIGR</sequence>
<dbReference type="SUPFAM" id="SSF55874">
    <property type="entry name" value="ATPase domain of HSP90 chaperone/DNA topoisomerase II/histidine kinase"/>
    <property type="match status" value="1"/>
</dbReference>
<dbReference type="GO" id="GO:0000155">
    <property type="term" value="F:phosphorelay sensor kinase activity"/>
    <property type="evidence" value="ECO:0007669"/>
    <property type="project" value="InterPro"/>
</dbReference>
<dbReference type="OrthoDB" id="9809348at2"/>
<dbReference type="InterPro" id="IPR050640">
    <property type="entry name" value="Bact_2-comp_sensor_kinase"/>
</dbReference>
<gene>
    <name evidence="3" type="ORF">C095_06600</name>
</gene>
<dbReference type="Pfam" id="PF02518">
    <property type="entry name" value="HATPase_c"/>
    <property type="match status" value="1"/>
</dbReference>
<dbReference type="InterPro" id="IPR003594">
    <property type="entry name" value="HATPase_dom"/>
</dbReference>
<keyword evidence="3" id="KW-0418">Kinase</keyword>
<dbReference type="Proteomes" id="UP000031184">
    <property type="component" value="Unassembled WGS sequence"/>
</dbReference>
<dbReference type="GO" id="GO:0016020">
    <property type="term" value="C:membrane"/>
    <property type="evidence" value="ECO:0007669"/>
    <property type="project" value="InterPro"/>
</dbReference>
<proteinExistence type="predicted"/>
<accession>A0A017H5E0</accession>
<dbReference type="AlphaFoldDB" id="A0A017H5E0"/>
<dbReference type="PATRIC" id="fig|1226633.4.peg.1326"/>
<feature type="domain" description="Histidine kinase/HSP90-like ATPase" evidence="1">
    <location>
        <begin position="319"/>
        <end position="411"/>
    </location>
</feature>
<comment type="caution">
    <text evidence="3">The sequence shown here is derived from an EMBL/GenBank/DDBJ whole genome shotgun (WGS) entry which is preliminary data.</text>
</comment>
<feature type="domain" description="Signal transduction histidine kinase internal region" evidence="2">
    <location>
        <begin position="225"/>
        <end position="302"/>
    </location>
</feature>
<keyword evidence="3" id="KW-0808">Transferase</keyword>
<evidence type="ECO:0000313" key="3">
    <source>
        <dbReference type="EMBL" id="KID49096.1"/>
    </source>
</evidence>
<dbReference type="RefSeq" id="WP_035904265.1">
    <property type="nucleotide sequence ID" value="NZ_AOJP01000003.1"/>
</dbReference>
<dbReference type="EMBL" id="AUZI01000016">
    <property type="protein sequence ID" value="KID49096.1"/>
    <property type="molecule type" value="Genomic_DNA"/>
</dbReference>
<dbReference type="Pfam" id="PF06580">
    <property type="entry name" value="His_kinase"/>
    <property type="match status" value="1"/>
</dbReference>
<evidence type="ECO:0000313" key="4">
    <source>
        <dbReference type="Proteomes" id="UP000031184"/>
    </source>
</evidence>
<dbReference type="PANTHER" id="PTHR34220:SF7">
    <property type="entry name" value="SENSOR HISTIDINE KINASE YPDA"/>
    <property type="match status" value="1"/>
</dbReference>
<dbReference type="PANTHER" id="PTHR34220">
    <property type="entry name" value="SENSOR HISTIDINE KINASE YPDA"/>
    <property type="match status" value="1"/>
</dbReference>
<evidence type="ECO:0000259" key="2">
    <source>
        <dbReference type="Pfam" id="PF06580"/>
    </source>
</evidence>